<keyword evidence="6 8" id="KW-0067">ATP-binding</keyword>
<protein>
    <recommendedName>
        <fullName evidence="8">Thymidylate kinase</fullName>
        <ecNumber evidence="8">2.7.4.9</ecNumber>
    </recommendedName>
    <alternativeName>
        <fullName evidence="8">dTMP kinase</fullName>
    </alternativeName>
</protein>
<dbReference type="GO" id="GO:0004798">
    <property type="term" value="F:dTMP kinase activity"/>
    <property type="evidence" value="ECO:0007669"/>
    <property type="project" value="UniProtKB-UniRule"/>
</dbReference>
<comment type="catalytic activity">
    <reaction evidence="7 8">
        <text>dTMP + ATP = dTDP + ADP</text>
        <dbReference type="Rhea" id="RHEA:13517"/>
        <dbReference type="ChEBI" id="CHEBI:30616"/>
        <dbReference type="ChEBI" id="CHEBI:58369"/>
        <dbReference type="ChEBI" id="CHEBI:63528"/>
        <dbReference type="ChEBI" id="CHEBI:456216"/>
        <dbReference type="EC" id="2.7.4.9"/>
    </reaction>
</comment>
<dbReference type="FunCoup" id="A0A1H9CW58">
    <property type="interactions" value="330"/>
</dbReference>
<sequence>MRPLFIVIEGLDGSGKTTQIEMLRDRFQGGGAACHLTAEPTDLPTGRLIRSILQHEITANPKTVAALFAADRIEHIHHPEQGMLAQLAEGYHVIASRYYFSSLAYQSEFADPGWIALLNMEAKRTLPADVTIFLDLEPDLSMERIAARGEEKELFETREKLTHVRESFHLAFEHFGEGENIHIVDASRDPVTIAEEIWGIVEGVLETIE</sequence>
<feature type="domain" description="Thymidylate kinase-like" evidence="9">
    <location>
        <begin position="8"/>
        <end position="196"/>
    </location>
</feature>
<dbReference type="InterPro" id="IPR018094">
    <property type="entry name" value="Thymidylate_kinase"/>
</dbReference>
<dbReference type="PANTHER" id="PTHR10344">
    <property type="entry name" value="THYMIDYLATE KINASE"/>
    <property type="match status" value="1"/>
</dbReference>
<evidence type="ECO:0000313" key="11">
    <source>
        <dbReference type="Proteomes" id="UP000199021"/>
    </source>
</evidence>
<dbReference type="SUPFAM" id="SSF52540">
    <property type="entry name" value="P-loop containing nucleoside triphosphate hydrolases"/>
    <property type="match status" value="1"/>
</dbReference>
<evidence type="ECO:0000256" key="2">
    <source>
        <dbReference type="ARBA" id="ARBA00022679"/>
    </source>
</evidence>
<dbReference type="NCBIfam" id="TIGR00041">
    <property type="entry name" value="DTMP_kinase"/>
    <property type="match status" value="1"/>
</dbReference>
<dbReference type="InParanoid" id="A0A1H9CW58"/>
<evidence type="ECO:0000256" key="1">
    <source>
        <dbReference type="ARBA" id="ARBA00009776"/>
    </source>
</evidence>
<dbReference type="CDD" id="cd01672">
    <property type="entry name" value="TMPK"/>
    <property type="match status" value="1"/>
</dbReference>
<dbReference type="Pfam" id="PF02223">
    <property type="entry name" value="Thymidylate_kin"/>
    <property type="match status" value="1"/>
</dbReference>
<keyword evidence="11" id="KW-1185">Reference proteome</keyword>
<feature type="binding site" evidence="8">
    <location>
        <begin position="10"/>
        <end position="17"/>
    </location>
    <ligand>
        <name>ATP</name>
        <dbReference type="ChEBI" id="CHEBI:30616"/>
    </ligand>
</feature>
<gene>
    <name evidence="8" type="primary">tmk</name>
    <name evidence="10" type="ORF">SAMN05444359_10521</name>
</gene>
<dbReference type="Proteomes" id="UP000199021">
    <property type="component" value="Unassembled WGS sequence"/>
</dbReference>
<evidence type="ECO:0000259" key="9">
    <source>
        <dbReference type="Pfam" id="PF02223"/>
    </source>
</evidence>
<dbReference type="GO" id="GO:0005737">
    <property type="term" value="C:cytoplasm"/>
    <property type="evidence" value="ECO:0007669"/>
    <property type="project" value="TreeGrafter"/>
</dbReference>
<dbReference type="AlphaFoldDB" id="A0A1H9CW58"/>
<dbReference type="STRING" id="478744.SAMN05444359_10521"/>
<dbReference type="GO" id="GO:0005524">
    <property type="term" value="F:ATP binding"/>
    <property type="evidence" value="ECO:0007669"/>
    <property type="project" value="UniProtKB-UniRule"/>
</dbReference>
<keyword evidence="4 8" id="KW-0547">Nucleotide-binding</keyword>
<dbReference type="OrthoDB" id="9774907at2"/>
<organism evidence="10 11">
    <name type="scientific">Neolewinella agarilytica</name>
    <dbReference type="NCBI Taxonomy" id="478744"/>
    <lineage>
        <taxon>Bacteria</taxon>
        <taxon>Pseudomonadati</taxon>
        <taxon>Bacteroidota</taxon>
        <taxon>Saprospiria</taxon>
        <taxon>Saprospirales</taxon>
        <taxon>Lewinellaceae</taxon>
        <taxon>Neolewinella</taxon>
    </lineage>
</organism>
<dbReference type="InterPro" id="IPR027417">
    <property type="entry name" value="P-loop_NTPase"/>
</dbReference>
<evidence type="ECO:0000256" key="3">
    <source>
        <dbReference type="ARBA" id="ARBA00022727"/>
    </source>
</evidence>
<comment type="similarity">
    <text evidence="1 8">Belongs to the thymidylate kinase family.</text>
</comment>
<dbReference type="EC" id="2.7.4.9" evidence="8"/>
<dbReference type="PANTHER" id="PTHR10344:SF4">
    <property type="entry name" value="UMP-CMP KINASE 2, MITOCHONDRIAL"/>
    <property type="match status" value="1"/>
</dbReference>
<name>A0A1H9CW58_9BACT</name>
<dbReference type="GO" id="GO:0006227">
    <property type="term" value="P:dUDP biosynthetic process"/>
    <property type="evidence" value="ECO:0007669"/>
    <property type="project" value="TreeGrafter"/>
</dbReference>
<evidence type="ECO:0000256" key="4">
    <source>
        <dbReference type="ARBA" id="ARBA00022741"/>
    </source>
</evidence>
<dbReference type="InterPro" id="IPR039430">
    <property type="entry name" value="Thymidylate_kin-like_dom"/>
</dbReference>
<dbReference type="GO" id="GO:0006233">
    <property type="term" value="P:dTDP biosynthetic process"/>
    <property type="evidence" value="ECO:0007669"/>
    <property type="project" value="InterPro"/>
</dbReference>
<dbReference type="Gene3D" id="3.40.50.300">
    <property type="entry name" value="P-loop containing nucleotide triphosphate hydrolases"/>
    <property type="match status" value="1"/>
</dbReference>
<keyword evidence="3 8" id="KW-0545">Nucleotide biosynthesis</keyword>
<keyword evidence="5 8" id="KW-0418">Kinase</keyword>
<accession>A0A1H9CW58</accession>
<proteinExistence type="inferred from homology"/>
<evidence type="ECO:0000256" key="8">
    <source>
        <dbReference type="HAMAP-Rule" id="MF_00165"/>
    </source>
</evidence>
<dbReference type="GO" id="GO:0006235">
    <property type="term" value="P:dTTP biosynthetic process"/>
    <property type="evidence" value="ECO:0007669"/>
    <property type="project" value="UniProtKB-UniRule"/>
</dbReference>
<evidence type="ECO:0000313" key="10">
    <source>
        <dbReference type="EMBL" id="SEQ04823.1"/>
    </source>
</evidence>
<evidence type="ECO:0000256" key="6">
    <source>
        <dbReference type="ARBA" id="ARBA00022840"/>
    </source>
</evidence>
<dbReference type="HAMAP" id="MF_00165">
    <property type="entry name" value="Thymidylate_kinase"/>
    <property type="match status" value="1"/>
</dbReference>
<evidence type="ECO:0000256" key="5">
    <source>
        <dbReference type="ARBA" id="ARBA00022777"/>
    </source>
</evidence>
<comment type="function">
    <text evidence="8">Phosphorylation of dTMP to form dTDP in both de novo and salvage pathways of dTTP synthesis.</text>
</comment>
<evidence type="ECO:0000256" key="7">
    <source>
        <dbReference type="ARBA" id="ARBA00048743"/>
    </source>
</evidence>
<keyword evidence="2 8" id="KW-0808">Transferase</keyword>
<dbReference type="EMBL" id="FOFB01000005">
    <property type="protein sequence ID" value="SEQ04823.1"/>
    <property type="molecule type" value="Genomic_DNA"/>
</dbReference>
<dbReference type="RefSeq" id="WP_090166245.1">
    <property type="nucleotide sequence ID" value="NZ_FOFB01000005.1"/>
</dbReference>
<reference evidence="11" key="1">
    <citation type="submission" date="2016-10" db="EMBL/GenBank/DDBJ databases">
        <authorList>
            <person name="Varghese N."/>
            <person name="Submissions S."/>
        </authorList>
    </citation>
    <scope>NUCLEOTIDE SEQUENCE [LARGE SCALE GENOMIC DNA]</scope>
    <source>
        <strain evidence="11">DSM 24740</strain>
    </source>
</reference>